<organism evidence="2 3">
    <name type="scientific">Opisthorchis viverrini</name>
    <name type="common">Southeast Asian liver fluke</name>
    <dbReference type="NCBI Taxonomy" id="6198"/>
    <lineage>
        <taxon>Eukaryota</taxon>
        <taxon>Metazoa</taxon>
        <taxon>Spiralia</taxon>
        <taxon>Lophotrochozoa</taxon>
        <taxon>Platyhelminthes</taxon>
        <taxon>Trematoda</taxon>
        <taxon>Digenea</taxon>
        <taxon>Opisthorchiida</taxon>
        <taxon>Opisthorchiata</taxon>
        <taxon>Opisthorchiidae</taxon>
        <taxon>Opisthorchis</taxon>
    </lineage>
</organism>
<evidence type="ECO:0000313" key="3">
    <source>
        <dbReference type="Proteomes" id="UP000054324"/>
    </source>
</evidence>
<accession>A0A075AAQ8</accession>
<proteinExistence type="predicted"/>
<dbReference type="GeneID" id="20315359"/>
<dbReference type="KEGG" id="ovi:T265_01171"/>
<dbReference type="Proteomes" id="UP000054324">
    <property type="component" value="Unassembled WGS sequence"/>
</dbReference>
<dbReference type="EMBL" id="KL596630">
    <property type="protein sequence ID" value="KER32885.1"/>
    <property type="molecule type" value="Genomic_DNA"/>
</dbReference>
<evidence type="ECO:0000256" key="1">
    <source>
        <dbReference type="SAM" id="MobiDB-lite"/>
    </source>
</evidence>
<dbReference type="AlphaFoldDB" id="A0A075AAQ8"/>
<dbReference type="RefSeq" id="XP_009163396.1">
    <property type="nucleotide sequence ID" value="XM_009165132.1"/>
</dbReference>
<dbReference type="CTD" id="20315359"/>
<feature type="compositionally biased region" description="Polar residues" evidence="1">
    <location>
        <begin position="18"/>
        <end position="27"/>
    </location>
</feature>
<reference evidence="2 3" key="1">
    <citation type="submission" date="2013-11" db="EMBL/GenBank/DDBJ databases">
        <title>Opisthorchis viverrini - life in the bile duct.</title>
        <authorList>
            <person name="Young N.D."/>
            <person name="Nagarajan N."/>
            <person name="Lin S.J."/>
            <person name="Korhonen P.K."/>
            <person name="Jex A.R."/>
            <person name="Hall R.S."/>
            <person name="Safavi-Hemami H."/>
            <person name="Kaewkong W."/>
            <person name="Bertrand D."/>
            <person name="Gao S."/>
            <person name="Seet Q."/>
            <person name="Wongkham S."/>
            <person name="Teh B.T."/>
            <person name="Wongkham C."/>
            <person name="Intapan P.M."/>
            <person name="Maleewong W."/>
            <person name="Yang X."/>
            <person name="Hu M."/>
            <person name="Wang Z."/>
            <person name="Hofmann A."/>
            <person name="Sternberg P.W."/>
            <person name="Tan P."/>
            <person name="Wang J."/>
            <person name="Gasser R.B."/>
        </authorList>
    </citation>
    <scope>NUCLEOTIDE SEQUENCE [LARGE SCALE GENOMIC DNA]</scope>
</reference>
<evidence type="ECO:0000313" key="2">
    <source>
        <dbReference type="EMBL" id="KER32885.1"/>
    </source>
</evidence>
<protein>
    <submittedName>
        <fullName evidence="2">Uncharacterized protein</fullName>
    </submittedName>
</protein>
<sequence length="471" mass="53505">MNEKSLVDLDFKKKSITISPTPRVSTPRQEDDQGLQPKPLAQKLNHKATVLGRKCEYITIFTEHFAKYVPNPNLEGQETVFVRPLTIDQPDMRDPCVSNEVWCRFFNRGKDPTPPTAKAPSCATHARTLTTETSVVLQCCKPQGGQRMTWQNGVKETTEVVGVFDIARLPGWDPRDPTCAWPKTLKEMTANRYQYRSCCQFIFRLSSELNRHCCRTTFFEGSTGTQPEFTVCDVSRQLNVLHQVTSCFIRYDIQDIAIHTGEAERWRSSSNYDLPVSKFVLSGHLTPNFNMLHQQIPSETLNYFSVFPSNPVTNWGMGKGDDTPRNSTVAHNRQRKNNVDRATSFVSIPENDIFFSERRHINRTIRRWSNTSVVALAANNVLKRAATINFKLTFRRTKHNCLSRKKKERSAVAPFRCLAAMPPKGSTRAGILPGCPSLDRESRVAEVGFEPRTFRSVNSRSNHLSHLAPIV</sequence>
<keyword evidence="3" id="KW-1185">Reference proteome</keyword>
<gene>
    <name evidence="2" type="ORF">T265_01171</name>
</gene>
<name>A0A075AAQ8_OPIVI</name>
<feature type="region of interest" description="Disordered" evidence="1">
    <location>
        <begin position="18"/>
        <end position="40"/>
    </location>
</feature>